<evidence type="ECO:0000259" key="2">
    <source>
        <dbReference type="PROSITE" id="PS50158"/>
    </source>
</evidence>
<dbReference type="InterPro" id="IPR050951">
    <property type="entry name" value="Retrovirus_Pol_polyprotein"/>
</dbReference>
<accession>A0A6J1PT71</accession>
<protein>
    <submittedName>
        <fullName evidence="4">Uncharacterized protein LOC112455390</fullName>
    </submittedName>
</protein>
<sequence>MTETKGKLKFHIGEDDWELYTERLELYFVAKDIKDEKRVAVLLTKISPETYKLVRDLCAPQKPKDKAFDELVKLVKDHLCQKPSEVMERCKFHQAQQTTTETIAEFIARLKSLATHCNFADINLAMRDQLVCGLRDHAIKAILFREENLTYDSAYKLAVAAEAAKKIATSTDKLQPSATLNSEVHLIKEWQRWRSPNKQQPTVPMGTCYCCGWPNHFARYRYKTCTRCKKRGHIEMDCREGQGSVQQMETKDEPLDPEEDGYTSDFLVIENSGSTTEAANVDITGDNIAAGPITVNVKINDVDVIMEIDTGAYVAAISKVTKERLFPNLKIEKLNKSFNAYGKVKLEHEGIIKGYYVKSKENGKCDALSRLPVCDALPIFDNEYTSINYISETLDVLNASINVLQLEK</sequence>
<dbReference type="OrthoDB" id="7695095at2759"/>
<dbReference type="PANTHER" id="PTHR37984:SF5">
    <property type="entry name" value="PROTEIN NYNRIN-LIKE"/>
    <property type="match status" value="1"/>
</dbReference>
<dbReference type="PANTHER" id="PTHR37984">
    <property type="entry name" value="PROTEIN CBG26694"/>
    <property type="match status" value="1"/>
</dbReference>
<keyword evidence="1" id="KW-0479">Metal-binding</keyword>
<dbReference type="InterPro" id="IPR036875">
    <property type="entry name" value="Znf_CCHC_sf"/>
</dbReference>
<keyword evidence="1" id="KW-0863">Zinc-finger</keyword>
<evidence type="ECO:0000256" key="1">
    <source>
        <dbReference type="PROSITE-ProRule" id="PRU00047"/>
    </source>
</evidence>
<dbReference type="GeneID" id="112455390"/>
<dbReference type="InterPro" id="IPR001878">
    <property type="entry name" value="Znf_CCHC"/>
</dbReference>
<keyword evidence="1" id="KW-0862">Zinc</keyword>
<dbReference type="RefSeq" id="XP_024873057.1">
    <property type="nucleotide sequence ID" value="XM_025017289.1"/>
</dbReference>
<dbReference type="GO" id="GO:0003676">
    <property type="term" value="F:nucleic acid binding"/>
    <property type="evidence" value="ECO:0007669"/>
    <property type="project" value="InterPro"/>
</dbReference>
<evidence type="ECO:0000313" key="4">
    <source>
        <dbReference type="RefSeq" id="XP_024873057.1"/>
    </source>
</evidence>
<proteinExistence type="predicted"/>
<keyword evidence="3" id="KW-1185">Reference proteome</keyword>
<dbReference type="AlphaFoldDB" id="A0A6J1PT71"/>
<name>A0A6J1PT71_9HYME</name>
<evidence type="ECO:0000313" key="3">
    <source>
        <dbReference type="Proteomes" id="UP000504618"/>
    </source>
</evidence>
<organism evidence="3 4">
    <name type="scientific">Temnothorax curvispinosus</name>
    <dbReference type="NCBI Taxonomy" id="300111"/>
    <lineage>
        <taxon>Eukaryota</taxon>
        <taxon>Metazoa</taxon>
        <taxon>Ecdysozoa</taxon>
        <taxon>Arthropoda</taxon>
        <taxon>Hexapoda</taxon>
        <taxon>Insecta</taxon>
        <taxon>Pterygota</taxon>
        <taxon>Neoptera</taxon>
        <taxon>Endopterygota</taxon>
        <taxon>Hymenoptera</taxon>
        <taxon>Apocrita</taxon>
        <taxon>Aculeata</taxon>
        <taxon>Formicoidea</taxon>
        <taxon>Formicidae</taxon>
        <taxon>Myrmicinae</taxon>
        <taxon>Temnothorax</taxon>
    </lineage>
</organism>
<dbReference type="SUPFAM" id="SSF57756">
    <property type="entry name" value="Retrovirus zinc finger-like domains"/>
    <property type="match status" value="1"/>
</dbReference>
<dbReference type="GO" id="GO:0008270">
    <property type="term" value="F:zinc ion binding"/>
    <property type="evidence" value="ECO:0007669"/>
    <property type="project" value="UniProtKB-KW"/>
</dbReference>
<feature type="domain" description="CCHC-type" evidence="2">
    <location>
        <begin position="225"/>
        <end position="240"/>
    </location>
</feature>
<dbReference type="PROSITE" id="PS50158">
    <property type="entry name" value="ZF_CCHC"/>
    <property type="match status" value="1"/>
</dbReference>
<gene>
    <name evidence="4" type="primary">LOC112455390</name>
</gene>
<dbReference type="Proteomes" id="UP000504618">
    <property type="component" value="Unplaced"/>
</dbReference>
<reference evidence="4" key="1">
    <citation type="submission" date="2025-08" db="UniProtKB">
        <authorList>
            <consortium name="RefSeq"/>
        </authorList>
    </citation>
    <scope>IDENTIFICATION</scope>
    <source>
        <tissue evidence="4">Whole body</tissue>
    </source>
</reference>